<evidence type="ECO:0000256" key="1">
    <source>
        <dbReference type="ARBA" id="ARBA00022614"/>
    </source>
</evidence>
<evidence type="ECO:0000256" key="3">
    <source>
        <dbReference type="SAM" id="MobiDB-lite"/>
    </source>
</evidence>
<keyword evidence="4" id="KW-0812">Transmembrane</keyword>
<evidence type="ECO:0000256" key="4">
    <source>
        <dbReference type="SAM" id="Phobius"/>
    </source>
</evidence>
<keyword evidence="7" id="KW-1185">Reference proteome</keyword>
<keyword evidence="4" id="KW-1133">Transmembrane helix</keyword>
<feature type="compositionally biased region" description="Low complexity" evidence="3">
    <location>
        <begin position="335"/>
        <end position="352"/>
    </location>
</feature>
<dbReference type="Pfam" id="PF13855">
    <property type="entry name" value="LRR_8"/>
    <property type="match status" value="1"/>
</dbReference>
<organism evidence="6 7">
    <name type="scientific">Cinara cedri</name>
    <dbReference type="NCBI Taxonomy" id="506608"/>
    <lineage>
        <taxon>Eukaryota</taxon>
        <taxon>Metazoa</taxon>
        <taxon>Ecdysozoa</taxon>
        <taxon>Arthropoda</taxon>
        <taxon>Hexapoda</taxon>
        <taxon>Insecta</taxon>
        <taxon>Pterygota</taxon>
        <taxon>Neoptera</taxon>
        <taxon>Paraneoptera</taxon>
        <taxon>Hemiptera</taxon>
        <taxon>Sternorrhyncha</taxon>
        <taxon>Aphidomorpha</taxon>
        <taxon>Aphidoidea</taxon>
        <taxon>Aphididae</taxon>
        <taxon>Lachninae</taxon>
        <taxon>Cinara</taxon>
    </lineage>
</organism>
<dbReference type="PANTHER" id="PTHR45712">
    <property type="entry name" value="AGAP008170-PA"/>
    <property type="match status" value="1"/>
</dbReference>
<dbReference type="AlphaFoldDB" id="A0A5E4MA27"/>
<dbReference type="SUPFAM" id="SSF52058">
    <property type="entry name" value="L domain-like"/>
    <property type="match status" value="1"/>
</dbReference>
<gene>
    <name evidence="6" type="ORF">CINCED_3A014408</name>
</gene>
<sequence>MMTIGILTRLILVITTVSFAVQATTNRPKAQCVNSKDPKGLMSANCGYNDLLAVPDNIYPDVQVLDLRHNYIGKLSKDSFTLYPKIKKLLLSFNRVNKIEPESLEVLGELETLDLSHNAVEEVPAHLPKSLERLYLSGNLVTDTQNLPQAVGLQVLWLRACDLPAYPVQVLLPNLVELDVSENSRITELEPVHLARTCRLAKLNLTETDVFRAGQPGSHCRCRRVVEWARTYKIRLVGIAACPDPVEADNNEGDDDPRTENCTRIPDAASLAFNECMSEWEHRNTPYWAIGSAMMILAALLLVLCFCVQRRRRRPDKALQSVPASDTKDPQNNDSAVAAAAKNKSEPAALLS</sequence>
<keyword evidence="1" id="KW-0433">Leucine-rich repeat</keyword>
<feature type="chain" id="PRO_5022896253" evidence="5">
    <location>
        <begin position="24"/>
        <end position="352"/>
    </location>
</feature>
<evidence type="ECO:0000313" key="7">
    <source>
        <dbReference type="Proteomes" id="UP000325440"/>
    </source>
</evidence>
<evidence type="ECO:0000256" key="2">
    <source>
        <dbReference type="ARBA" id="ARBA00022737"/>
    </source>
</evidence>
<dbReference type="Gene3D" id="3.80.10.10">
    <property type="entry name" value="Ribonuclease Inhibitor"/>
    <property type="match status" value="2"/>
</dbReference>
<dbReference type="OrthoDB" id="694479at2759"/>
<keyword evidence="2" id="KW-0677">Repeat</keyword>
<reference evidence="6 7" key="1">
    <citation type="submission" date="2019-08" db="EMBL/GenBank/DDBJ databases">
        <authorList>
            <person name="Alioto T."/>
            <person name="Alioto T."/>
            <person name="Gomez Garrido J."/>
        </authorList>
    </citation>
    <scope>NUCLEOTIDE SEQUENCE [LARGE SCALE GENOMIC DNA]</scope>
</reference>
<dbReference type="PANTHER" id="PTHR45712:SF22">
    <property type="entry name" value="INSULIN-LIKE GROWTH FACTOR-BINDING PROTEIN COMPLEX ACID LABILE SUBUNIT"/>
    <property type="match status" value="1"/>
</dbReference>
<evidence type="ECO:0000256" key="5">
    <source>
        <dbReference type="SAM" id="SignalP"/>
    </source>
</evidence>
<dbReference type="InterPro" id="IPR032675">
    <property type="entry name" value="LRR_dom_sf"/>
</dbReference>
<feature type="transmembrane region" description="Helical" evidence="4">
    <location>
        <begin position="287"/>
        <end position="308"/>
    </location>
</feature>
<keyword evidence="5" id="KW-0732">Signal</keyword>
<feature type="signal peptide" evidence="5">
    <location>
        <begin position="1"/>
        <end position="23"/>
    </location>
</feature>
<proteinExistence type="predicted"/>
<dbReference type="EMBL" id="CABPRJ010000476">
    <property type="protein sequence ID" value="VVC27678.1"/>
    <property type="molecule type" value="Genomic_DNA"/>
</dbReference>
<evidence type="ECO:0000313" key="6">
    <source>
        <dbReference type="EMBL" id="VVC27678.1"/>
    </source>
</evidence>
<accession>A0A5E4MA27</accession>
<protein>
    <submittedName>
        <fullName evidence="6">Leucine-rich repeat,Leucine-rich repeat domain, L domain-like</fullName>
    </submittedName>
</protein>
<name>A0A5E4MA27_9HEMI</name>
<dbReference type="InterPro" id="IPR050333">
    <property type="entry name" value="SLRP"/>
</dbReference>
<feature type="region of interest" description="Disordered" evidence="3">
    <location>
        <begin position="315"/>
        <end position="352"/>
    </location>
</feature>
<dbReference type="InterPro" id="IPR001611">
    <property type="entry name" value="Leu-rich_rpt"/>
</dbReference>
<dbReference type="Proteomes" id="UP000325440">
    <property type="component" value="Unassembled WGS sequence"/>
</dbReference>
<keyword evidence="4" id="KW-0472">Membrane</keyword>